<name>A0A6G1EDI3_9ORYZ</name>
<dbReference type="Pfam" id="PF04578">
    <property type="entry name" value="DUF594"/>
    <property type="match status" value="1"/>
</dbReference>
<evidence type="ECO:0000313" key="3">
    <source>
        <dbReference type="Proteomes" id="UP000479710"/>
    </source>
</evidence>
<dbReference type="Proteomes" id="UP000479710">
    <property type="component" value="Unassembled WGS sequence"/>
</dbReference>
<accession>A0A6G1EDI3</accession>
<gene>
    <name evidence="2" type="ORF">E2562_002059</name>
</gene>
<dbReference type="OrthoDB" id="587089at2759"/>
<feature type="signal peptide" evidence="1">
    <location>
        <begin position="1"/>
        <end position="24"/>
    </location>
</feature>
<feature type="chain" id="PRO_5026136285" description="DUF4220 domain-containing protein" evidence="1">
    <location>
        <begin position="25"/>
        <end position="78"/>
    </location>
</feature>
<dbReference type="EMBL" id="SPHZ02000003">
    <property type="protein sequence ID" value="KAF0922807.1"/>
    <property type="molecule type" value="Genomic_DNA"/>
</dbReference>
<reference evidence="2 3" key="1">
    <citation type="submission" date="2019-11" db="EMBL/GenBank/DDBJ databases">
        <title>Whole genome sequence of Oryza granulata.</title>
        <authorList>
            <person name="Li W."/>
        </authorList>
    </citation>
    <scope>NUCLEOTIDE SEQUENCE [LARGE SCALE GENOMIC DNA]</scope>
    <source>
        <strain evidence="3">cv. Menghai</strain>
        <tissue evidence="2">Leaf</tissue>
    </source>
</reference>
<evidence type="ECO:0000313" key="2">
    <source>
        <dbReference type="EMBL" id="KAF0922807.1"/>
    </source>
</evidence>
<proteinExistence type="predicted"/>
<keyword evidence="1" id="KW-0732">Signal</keyword>
<evidence type="ECO:0008006" key="4">
    <source>
        <dbReference type="Google" id="ProtNLM"/>
    </source>
</evidence>
<evidence type="ECO:0000256" key="1">
    <source>
        <dbReference type="SAM" id="SignalP"/>
    </source>
</evidence>
<sequence length="78" mass="8699">MGRVSFRVALQLLVDIWVRLLVDAASHQVPSGTEEHARRLGMAMGGELLTFVWLLLAHRRFGLGGGDRLNLSLFKDLN</sequence>
<keyword evidence="3" id="KW-1185">Reference proteome</keyword>
<organism evidence="2 3">
    <name type="scientific">Oryza meyeriana var. granulata</name>
    <dbReference type="NCBI Taxonomy" id="110450"/>
    <lineage>
        <taxon>Eukaryota</taxon>
        <taxon>Viridiplantae</taxon>
        <taxon>Streptophyta</taxon>
        <taxon>Embryophyta</taxon>
        <taxon>Tracheophyta</taxon>
        <taxon>Spermatophyta</taxon>
        <taxon>Magnoliopsida</taxon>
        <taxon>Liliopsida</taxon>
        <taxon>Poales</taxon>
        <taxon>Poaceae</taxon>
        <taxon>BOP clade</taxon>
        <taxon>Oryzoideae</taxon>
        <taxon>Oryzeae</taxon>
        <taxon>Oryzinae</taxon>
        <taxon>Oryza</taxon>
        <taxon>Oryza meyeriana</taxon>
    </lineage>
</organism>
<dbReference type="InterPro" id="IPR007658">
    <property type="entry name" value="DUF594"/>
</dbReference>
<dbReference type="AlphaFoldDB" id="A0A6G1EDI3"/>
<protein>
    <recommendedName>
        <fullName evidence="4">DUF4220 domain-containing protein</fullName>
    </recommendedName>
</protein>
<comment type="caution">
    <text evidence="2">The sequence shown here is derived from an EMBL/GenBank/DDBJ whole genome shotgun (WGS) entry which is preliminary data.</text>
</comment>